<dbReference type="RefSeq" id="WP_175563776.1">
    <property type="nucleotide sequence ID" value="NZ_FRXO01000026.1"/>
</dbReference>
<keyword evidence="1" id="KW-0732">Signal</keyword>
<dbReference type="EMBL" id="FRXO01000026">
    <property type="protein sequence ID" value="SHO67720.1"/>
    <property type="molecule type" value="Genomic_DNA"/>
</dbReference>
<accession>A0A1M7ZS39</accession>
<dbReference type="InterPro" id="IPR013425">
    <property type="entry name" value="Autotrns_rpt"/>
</dbReference>
<feature type="non-terminal residue" evidence="2">
    <location>
        <position position="473"/>
    </location>
</feature>
<keyword evidence="3" id="KW-1185">Reference proteome</keyword>
<dbReference type="InterPro" id="IPR051551">
    <property type="entry name" value="Autotransporter_adhesion"/>
</dbReference>
<feature type="non-terminal residue" evidence="2">
    <location>
        <position position="1"/>
    </location>
</feature>
<dbReference type="Proteomes" id="UP000186406">
    <property type="component" value="Unassembled WGS sequence"/>
</dbReference>
<dbReference type="InterPro" id="IPR011050">
    <property type="entry name" value="Pectin_lyase_fold/virulence"/>
</dbReference>
<reference evidence="2 3" key="1">
    <citation type="submission" date="2016-12" db="EMBL/GenBank/DDBJ databases">
        <authorList>
            <person name="Song W.-J."/>
            <person name="Kurnit D.M."/>
        </authorList>
    </citation>
    <scope>NUCLEOTIDE SEQUENCE [LARGE SCALE GENOMIC DNA]</scope>
    <source>
        <strain evidence="2 3">DSM 19599</strain>
    </source>
</reference>
<evidence type="ECO:0000256" key="1">
    <source>
        <dbReference type="ARBA" id="ARBA00022729"/>
    </source>
</evidence>
<evidence type="ECO:0000313" key="3">
    <source>
        <dbReference type="Proteomes" id="UP000186406"/>
    </source>
</evidence>
<gene>
    <name evidence="2" type="ORF">SAMN02745172_04409</name>
</gene>
<sequence length="473" mass="44866">AGETIGSLAGAGSVSLTSLAQLNLGGDNTSTTFSGVISGSGGLDKAGSGTLTLSGANTLTGVVQVLAGGLVLSGGSRLPDTAEINLGTSANLELTGGSQSLKALNDAIATPGTATVQLNDNTLTLGEGNGTGSFSGTIAGTGGLTKVGSLNIVLSGTNTFTGPLQISEGKVFLQGGAALADSVAVTAASGAELVLQASETIGSLAGAGNVVGAGGAWILTTGGNNADTTFSGTLFGAGGSIGLVKTGTGTLTLTGDNTYTGGTTVSGGTLQIGAGGTTGSITGNVALSSNGAVVTFNRSNDLTFSGVISGTGQIRKQGAGTLTLSGQNTLTGVTNVDAGTLNLTGSVGGPLAVGYGGTLTGTGTVGGMLVIYDGGALAGTSGSTLTVTGNMVQGAASLFNATLGAPTTTAIVTAANLTLDGTLNITTGAGFASGTYRLIDYSGTLTDNGLAVGTVPAHSLYAVDTGTAGQVDL</sequence>
<dbReference type="PANTHER" id="PTHR35037">
    <property type="entry name" value="C-TERMINAL REGION OF AIDA-LIKE PROTEIN"/>
    <property type="match status" value="1"/>
</dbReference>
<dbReference type="Gene3D" id="2.160.20.20">
    <property type="match status" value="1"/>
</dbReference>
<dbReference type="PANTHER" id="PTHR35037:SF3">
    <property type="entry name" value="C-TERMINAL REGION OF AIDA-LIKE PROTEIN"/>
    <property type="match status" value="1"/>
</dbReference>
<evidence type="ECO:0000313" key="2">
    <source>
        <dbReference type="EMBL" id="SHO67720.1"/>
    </source>
</evidence>
<name>A0A1M7ZS39_9HYPH</name>
<protein>
    <submittedName>
        <fullName evidence="2">Autotransporter-associated beta strand repeat-containing protein</fullName>
    </submittedName>
</protein>
<dbReference type="SUPFAM" id="SSF51126">
    <property type="entry name" value="Pectin lyase-like"/>
    <property type="match status" value="1"/>
</dbReference>
<dbReference type="NCBIfam" id="TIGR02601">
    <property type="entry name" value="autotrns_rpt"/>
    <property type="match status" value="4"/>
</dbReference>
<dbReference type="InterPro" id="IPR012332">
    <property type="entry name" value="Autotransporter_pectin_lyase_C"/>
</dbReference>
<proteinExistence type="predicted"/>
<dbReference type="Pfam" id="PF12951">
    <property type="entry name" value="PATR"/>
    <property type="match status" value="4"/>
</dbReference>
<dbReference type="STRING" id="1123029.SAMN02745172_04409"/>
<organism evidence="2 3">
    <name type="scientific">Pseudoxanthobacter soli DSM 19599</name>
    <dbReference type="NCBI Taxonomy" id="1123029"/>
    <lineage>
        <taxon>Bacteria</taxon>
        <taxon>Pseudomonadati</taxon>
        <taxon>Pseudomonadota</taxon>
        <taxon>Alphaproteobacteria</taxon>
        <taxon>Hyphomicrobiales</taxon>
        <taxon>Segnochrobactraceae</taxon>
        <taxon>Pseudoxanthobacter</taxon>
    </lineage>
</organism>
<dbReference type="AlphaFoldDB" id="A0A1M7ZS39"/>